<reference evidence="6 7" key="1">
    <citation type="submission" date="2022-06" db="EMBL/GenBank/DDBJ databases">
        <title>Actinoplanes abujensis sp. nov., isolated from Nigerian arid soil.</title>
        <authorList>
            <person name="Ding P."/>
        </authorList>
    </citation>
    <scope>NUCLEOTIDE SEQUENCE [LARGE SCALE GENOMIC DNA]</scope>
    <source>
        <strain evidence="7">TRM88002</strain>
    </source>
</reference>
<evidence type="ECO:0000256" key="3">
    <source>
        <dbReference type="PROSITE-ProRule" id="PRU10007"/>
    </source>
</evidence>
<dbReference type="PANTHER" id="PTHR42991:SF1">
    <property type="entry name" value="ALDEHYDE DEHYDROGENASE"/>
    <property type="match status" value="1"/>
</dbReference>
<dbReference type="PROSITE" id="PS00687">
    <property type="entry name" value="ALDEHYDE_DEHYDR_GLU"/>
    <property type="match status" value="1"/>
</dbReference>
<comment type="similarity">
    <text evidence="1 4">Belongs to the aldehyde dehydrogenase family.</text>
</comment>
<dbReference type="InterPro" id="IPR016162">
    <property type="entry name" value="Ald_DH_N"/>
</dbReference>
<comment type="caution">
    <text evidence="6">The sequence shown here is derived from an EMBL/GenBank/DDBJ whole genome shotgun (WGS) entry which is preliminary data.</text>
</comment>
<dbReference type="Proteomes" id="UP001523216">
    <property type="component" value="Unassembled WGS sequence"/>
</dbReference>
<protein>
    <submittedName>
        <fullName evidence="6">Aldehyde dehydrogenase family protein</fullName>
    </submittedName>
</protein>
<dbReference type="InterPro" id="IPR016163">
    <property type="entry name" value="Ald_DH_C"/>
</dbReference>
<dbReference type="Gene3D" id="3.40.605.10">
    <property type="entry name" value="Aldehyde Dehydrogenase, Chain A, domain 1"/>
    <property type="match status" value="1"/>
</dbReference>
<dbReference type="PANTHER" id="PTHR42991">
    <property type="entry name" value="ALDEHYDE DEHYDROGENASE"/>
    <property type="match status" value="1"/>
</dbReference>
<organism evidence="6 7">
    <name type="scientific">Paractinoplanes hotanensis</name>
    <dbReference type="NCBI Taxonomy" id="2906497"/>
    <lineage>
        <taxon>Bacteria</taxon>
        <taxon>Bacillati</taxon>
        <taxon>Actinomycetota</taxon>
        <taxon>Actinomycetes</taxon>
        <taxon>Micromonosporales</taxon>
        <taxon>Micromonosporaceae</taxon>
        <taxon>Paractinoplanes</taxon>
    </lineage>
</organism>
<dbReference type="Gene3D" id="3.40.309.10">
    <property type="entry name" value="Aldehyde Dehydrogenase, Chain A, domain 2"/>
    <property type="match status" value="1"/>
</dbReference>
<dbReference type="SUPFAM" id="SSF53720">
    <property type="entry name" value="ALDH-like"/>
    <property type="match status" value="1"/>
</dbReference>
<evidence type="ECO:0000256" key="4">
    <source>
        <dbReference type="RuleBase" id="RU003345"/>
    </source>
</evidence>
<sequence>MIDNPGRAVPEDAPTTVGCLIAGEWVSDGQRADRVGPWTRAVVSTTRQATDHDVEAALRYARRGAKAVARMSPAARAGVLERAAAEALARRDDIATLLARELGKPVKDGRGEIDRVADTFAVSAAEARRIGGEVLPVAGWARGVGNTALTHRAPVGVALAITPFNAPANLLAHKLAASFAAGNTTIVKPPPQAPASSAAVVRLLLDAGMPPEAVQVLHGGGPVGAALSAAPEVGVISFTGSPETGAAVARSAGAKRLVMELGGNAATIVCEDADIAAAARICAATGYSNSGQSCISVQRVYVHRSRYDEFLAAFTLAVEKLTVGDPLDAATDIGSMVDNDAAERVVSWAHEAAAAGATITTGGRRNGATVIPTVVASPPPDARLIREEVFGAAVAVQPFDDFDDVLATCNDSRYGLQAGLFTHDVRRIVTAWRELEVGGLIVNGSSNYRLDHIPFGGVKDSGFGREAPRWMIDDYTVVKTLMMRGISLFGDQEDAR</sequence>
<evidence type="ECO:0000259" key="5">
    <source>
        <dbReference type="Pfam" id="PF00171"/>
    </source>
</evidence>
<dbReference type="EMBL" id="JAMQOL010000059">
    <property type="protein sequence ID" value="MCM4083404.1"/>
    <property type="molecule type" value="Genomic_DNA"/>
</dbReference>
<evidence type="ECO:0000313" key="7">
    <source>
        <dbReference type="Proteomes" id="UP001523216"/>
    </source>
</evidence>
<dbReference type="Pfam" id="PF00171">
    <property type="entry name" value="Aldedh"/>
    <property type="match status" value="1"/>
</dbReference>
<dbReference type="RefSeq" id="WP_251803105.1">
    <property type="nucleotide sequence ID" value="NZ_JAMQOL010000059.1"/>
</dbReference>
<keyword evidence="7" id="KW-1185">Reference proteome</keyword>
<name>A0ABT0YDS4_9ACTN</name>
<evidence type="ECO:0000313" key="6">
    <source>
        <dbReference type="EMBL" id="MCM4083404.1"/>
    </source>
</evidence>
<dbReference type="InterPro" id="IPR015590">
    <property type="entry name" value="Aldehyde_DH_dom"/>
</dbReference>
<dbReference type="InterPro" id="IPR016161">
    <property type="entry name" value="Ald_DH/histidinol_DH"/>
</dbReference>
<keyword evidence="2 4" id="KW-0560">Oxidoreductase</keyword>
<evidence type="ECO:0000256" key="1">
    <source>
        <dbReference type="ARBA" id="ARBA00009986"/>
    </source>
</evidence>
<feature type="active site" evidence="3">
    <location>
        <position position="260"/>
    </location>
</feature>
<gene>
    <name evidence="6" type="ORF">LXN57_38235</name>
</gene>
<accession>A0ABT0YDS4</accession>
<feature type="domain" description="Aldehyde dehydrogenase" evidence="5">
    <location>
        <begin position="25"/>
        <end position="480"/>
    </location>
</feature>
<proteinExistence type="inferred from homology"/>
<evidence type="ECO:0000256" key="2">
    <source>
        <dbReference type="ARBA" id="ARBA00023002"/>
    </source>
</evidence>
<dbReference type="InterPro" id="IPR029510">
    <property type="entry name" value="Ald_DH_CS_GLU"/>
</dbReference>
<dbReference type="InterPro" id="IPR051020">
    <property type="entry name" value="ALDH-related_metabolic_enz"/>
</dbReference>